<protein>
    <submittedName>
        <fullName evidence="1">Subunit ChlI of Mg-chelatase</fullName>
    </submittedName>
</protein>
<accession>A0A1I5GM72</accession>
<dbReference type="InterPro" id="IPR014721">
    <property type="entry name" value="Ribsml_uS5_D2-typ_fold_subgr"/>
</dbReference>
<gene>
    <name evidence="1" type="ORF">SAMN05660359_02907</name>
</gene>
<organism evidence="1 2">
    <name type="scientific">Geodermatophilus obscurus</name>
    <dbReference type="NCBI Taxonomy" id="1861"/>
    <lineage>
        <taxon>Bacteria</taxon>
        <taxon>Bacillati</taxon>
        <taxon>Actinomycetota</taxon>
        <taxon>Actinomycetes</taxon>
        <taxon>Geodermatophilales</taxon>
        <taxon>Geodermatophilaceae</taxon>
        <taxon>Geodermatophilus</taxon>
    </lineage>
</organism>
<sequence>MTLARTWSVGLAGVTGALVEVEVDMSAGLPGVVLVGLPDAVVRQSVDRVRAAVVNTGAAWPMRRITIGLSPAAMPKQGSGFDLAISELRHCYACAVVPSFTAGSARTGRAPV</sequence>
<reference evidence="2" key="1">
    <citation type="submission" date="2016-10" db="EMBL/GenBank/DDBJ databases">
        <authorList>
            <person name="Varghese N."/>
            <person name="Submissions S."/>
        </authorList>
    </citation>
    <scope>NUCLEOTIDE SEQUENCE [LARGE SCALE GENOMIC DNA]</scope>
    <source>
        <strain evidence="2">DSM 43161</strain>
    </source>
</reference>
<name>A0A1I5GM72_9ACTN</name>
<dbReference type="RefSeq" id="WP_244274231.1">
    <property type="nucleotide sequence ID" value="NZ_FOWE01000007.1"/>
</dbReference>
<keyword evidence="2" id="KW-1185">Reference proteome</keyword>
<evidence type="ECO:0000313" key="1">
    <source>
        <dbReference type="EMBL" id="SFO37154.1"/>
    </source>
</evidence>
<dbReference type="EMBL" id="FOWE01000007">
    <property type="protein sequence ID" value="SFO37154.1"/>
    <property type="molecule type" value="Genomic_DNA"/>
</dbReference>
<dbReference type="Pfam" id="PF13541">
    <property type="entry name" value="ChlI"/>
    <property type="match status" value="1"/>
</dbReference>
<dbReference type="Proteomes" id="UP000183642">
    <property type="component" value="Unassembled WGS sequence"/>
</dbReference>
<dbReference type="SUPFAM" id="SSF54211">
    <property type="entry name" value="Ribosomal protein S5 domain 2-like"/>
    <property type="match status" value="1"/>
</dbReference>
<dbReference type="AlphaFoldDB" id="A0A1I5GM72"/>
<proteinExistence type="predicted"/>
<evidence type="ECO:0000313" key="2">
    <source>
        <dbReference type="Proteomes" id="UP000183642"/>
    </source>
</evidence>
<dbReference type="Gene3D" id="3.30.230.10">
    <property type="match status" value="1"/>
</dbReference>
<dbReference type="InterPro" id="IPR020568">
    <property type="entry name" value="Ribosomal_Su5_D2-typ_SF"/>
</dbReference>